<feature type="region of interest" description="Disordered" evidence="2">
    <location>
        <begin position="28"/>
        <end position="53"/>
    </location>
</feature>
<dbReference type="InterPro" id="IPR016024">
    <property type="entry name" value="ARM-type_fold"/>
</dbReference>
<dbReference type="PROSITE" id="PS50176">
    <property type="entry name" value="ARM_REPEAT"/>
    <property type="match status" value="1"/>
</dbReference>
<feature type="compositionally biased region" description="Basic and acidic residues" evidence="2">
    <location>
        <begin position="1697"/>
        <end position="1706"/>
    </location>
</feature>
<dbReference type="InterPro" id="IPR000225">
    <property type="entry name" value="Armadillo"/>
</dbReference>
<evidence type="ECO:0008006" key="5">
    <source>
        <dbReference type="Google" id="ProtNLM"/>
    </source>
</evidence>
<organism evidence="3 4">
    <name type="scientific">Pythium oligandrum</name>
    <name type="common">Mycoparasitic fungus</name>
    <dbReference type="NCBI Taxonomy" id="41045"/>
    <lineage>
        <taxon>Eukaryota</taxon>
        <taxon>Sar</taxon>
        <taxon>Stramenopiles</taxon>
        <taxon>Oomycota</taxon>
        <taxon>Peronosporomycetes</taxon>
        <taxon>Pythiales</taxon>
        <taxon>Pythiaceae</taxon>
        <taxon>Pythium</taxon>
    </lineage>
</organism>
<reference evidence="3" key="1">
    <citation type="submission" date="2019-03" db="EMBL/GenBank/DDBJ databases">
        <title>Long read genome sequence of the mycoparasitic Pythium oligandrum ATCC 38472 isolated from sugarbeet rhizosphere.</title>
        <authorList>
            <person name="Gaulin E."/>
        </authorList>
    </citation>
    <scope>NUCLEOTIDE SEQUENCE</scope>
    <source>
        <strain evidence="3">ATCC 38472_TT</strain>
    </source>
</reference>
<sequence length="1882" mass="201518">MNLSALWSLEKTRLAECVDDTAAEEMLSHEAAHSSHSPPRLKRMSSESVLVHSKKKTSTTSAVAKRELLFKKLLDESVAPGIKPVTPTVPIYNEFAIEYADRAPKRFISSGVEPTASSATVVDTKRRASDVLSPSAVATRRAVTSSPHTSRNHPTTTPANPHKAQGAAAGGGGGGGRRHPRRRDVAAHAFRPYQGDMFSTRGDYVDGMIYMSRMKRSHQLTFGTDGNSFLPQGRNVLKDAVADALSAAVAASAAGTYSLMGATSTSATSNASASTASVSHNGDAPGPGDPELTAEEVVQLRQRQRCALTLSNWSSNPENAWLMVQENVVEALMQLCEAEDRVTRLHCVTALMNLSNVEDLRRIIVQQGAIKTIADIVNDTDDPTLRTACAVTLCNLCCLEGDEELLVADGAVSALSLLINEHPKVARLCLAALFNLTCVTEPYTKIESVLKVFLTLAASPSTVTRDEILVKGVCNLSNLKRIRVRLMEEGMVSVVPTLLHATQPLLQQLLAYILLNLSTVRACRSELVAKGAMGALVAITGAANDHMETKQLVALTLAQLSKEPGNRLRMVLEGLLLLVHELLRGNPPHSAPSFGSETLRVVCARTLYNVSCNDETRAKLVERDAVNTLSTLSQRCLVPHEDDGKRLCTLTLCNLLSVQSAAADIVATGAISSLIQLSVAPHQTIDTRHVFAKALYGLCERASTRSAVVRAGIIPALLKLSAVNDETPTPSTNATVLARQATVLSEVRGRCVAALACLASAAIHEDEDRDSDDHPLRSMVCTVDVVQCVTQLLILERFNVAIERFCCACLSLLCRDPVCARCVAEGPGTLRVILQTCLESADVATKASCCHIVASMSGHPGCGSPLVGAGVLGVLETLARSKGDASIQRCCALTLANISSDIEIRRILLGETPRVVALLSGLSNSYSEESQRDCATVLCNLSCLTDVENGAAATLVRHGAVPVLLMVGMVRALQPRTKETCIRAFTNFLTSETVVTMVQEGLVKVLPAFVSNEIADTVVAVLYAKLLSHPDGREALCSERAALRALFTLLERSEELRLGEHMLSSLVYYDVSRERSVHAGILDVLHTLVASKTDTSDAQTIALLLFTLAKHDATRLSTASAIGLSTLRSFLTNWQSHHPSVDAFGVEYTVATVAYLAWHDETRARLEEPEMPTTVLTQLLKSDTIARLSSATSTTCLLTLCCLSHSYPHLQRMLQDGLLTHLTMMFTTNHDDDDSDSTRLALACILFRQLSHAHAFTAVMMIPTAHTHVLQLFCALTKRVVAAQDCASALDCADALCSIAFLPAKQSSPSKATSLVVRRQSLDHTTLRSSVSVTSSVPPAALVAVDVLEAIASLLTVPSQLPETRWRCVAALYALSCITEYRHKLVGLGVTRVLVDEVARSTDSTVTPEELEIIRCCAGTLCHLTMVSKAATIDGNAARMVEDGAVPALIHLAAIENNEIREHCTLALSNLSRESPKVESGAVSALLSLTIARSRDMGKSAMVAIPSTLSTTGVTRPPVVEDERYKEIARLPDFEITLVPPTERLQEKHEAGRQVSQPPAPPVPTIGPDVELIGSIGGGSGLGSLRPDGEGETPSTGAEEKKATRLRRQRSASYGDNLLGLASPLGTPSSARTSARTDAEEVRSGLPILDFGKVDPVESRAWLAMESKDDDRSGDDDTSAPAATAPVEQTVVGASDPRTEPDEVAAHRTRGAASNAKATGLSPLARVVVRKTQTTHAAKKFKDLKRLGSSSSSLSSLSYLATVHEQRDDVVQSRSYPVSRQSSLTTSFFPVHTVVSTSNNNETVAATEPPSSIAAQAAAALLYSPGILSPVKQTTTSTKKPRKTKAKNPEPVISPQDEPPRKLLVTSVEDVQVQVRRLGLWC</sequence>
<dbReference type="Pfam" id="PF00514">
    <property type="entry name" value="Arm"/>
    <property type="match status" value="1"/>
</dbReference>
<evidence type="ECO:0000313" key="3">
    <source>
        <dbReference type="EMBL" id="TMW61111.1"/>
    </source>
</evidence>
<proteinExistence type="predicted"/>
<protein>
    <recommendedName>
        <fullName evidence="5">Armadillo-type fold</fullName>
    </recommendedName>
</protein>
<name>A0A8K1FG01_PYTOL</name>
<gene>
    <name evidence="3" type="ORF">Poli38472_013574</name>
</gene>
<evidence type="ECO:0000256" key="1">
    <source>
        <dbReference type="PROSITE-ProRule" id="PRU00259"/>
    </source>
</evidence>
<feature type="repeat" description="ARM" evidence="1">
    <location>
        <begin position="1444"/>
        <end position="1472"/>
    </location>
</feature>
<dbReference type="PANTHER" id="PTHR23315">
    <property type="entry name" value="U BOX DOMAIN-CONTAINING"/>
    <property type="match status" value="1"/>
</dbReference>
<feature type="region of interest" description="Disordered" evidence="2">
    <location>
        <begin position="1545"/>
        <end position="1641"/>
    </location>
</feature>
<feature type="region of interest" description="Disordered" evidence="2">
    <location>
        <begin position="126"/>
        <end position="181"/>
    </location>
</feature>
<comment type="caution">
    <text evidence="3">The sequence shown here is derived from an EMBL/GenBank/DDBJ whole genome shotgun (WGS) entry which is preliminary data.</text>
</comment>
<dbReference type="InterPro" id="IPR011989">
    <property type="entry name" value="ARM-like"/>
</dbReference>
<dbReference type="PANTHER" id="PTHR23315:SF7">
    <property type="entry name" value="U-BOX DOMAIN-CONTAINING PROTEIN 4"/>
    <property type="match status" value="1"/>
</dbReference>
<feature type="region of interest" description="Disordered" evidence="2">
    <location>
        <begin position="1831"/>
        <end position="1859"/>
    </location>
</feature>
<evidence type="ECO:0000256" key="2">
    <source>
        <dbReference type="SAM" id="MobiDB-lite"/>
    </source>
</evidence>
<dbReference type="Gene3D" id="1.25.10.10">
    <property type="entry name" value="Leucine-rich Repeat Variant"/>
    <property type="match status" value="6"/>
</dbReference>
<evidence type="ECO:0000313" key="4">
    <source>
        <dbReference type="Proteomes" id="UP000794436"/>
    </source>
</evidence>
<feature type="compositionally biased region" description="Polar residues" evidence="2">
    <location>
        <begin position="142"/>
        <end position="159"/>
    </location>
</feature>
<dbReference type="EMBL" id="SPLM01000077">
    <property type="protein sequence ID" value="TMW61111.1"/>
    <property type="molecule type" value="Genomic_DNA"/>
</dbReference>
<dbReference type="SUPFAM" id="SSF48371">
    <property type="entry name" value="ARM repeat"/>
    <property type="match status" value="4"/>
</dbReference>
<keyword evidence="4" id="KW-1185">Reference proteome</keyword>
<dbReference type="OrthoDB" id="7537227at2759"/>
<feature type="region of interest" description="Disordered" evidence="2">
    <location>
        <begin position="1663"/>
        <end position="1717"/>
    </location>
</feature>
<accession>A0A8K1FG01</accession>
<dbReference type="SMART" id="SM00185">
    <property type="entry name" value="ARM"/>
    <property type="match status" value="10"/>
</dbReference>
<dbReference type="Proteomes" id="UP000794436">
    <property type="component" value="Unassembled WGS sequence"/>
</dbReference>